<sequence>MKKVFIQLSLALALIACSGESIEDRLIEKPQTPQETPKTPETPKKPETPETPKQPETPETPKQPETPETPKQPDNPSKETGEIKVPLKLKAYYLGVDFTKTGNAFRDELAAHTIKKHHTFLGYGQRNQYLSKADADPAHRGNAILLYTGESRNYYASTVNTEHVFPQSKLSNAGQQKGDLHHLRACDKNVNSTRGNLPFTQGSGRARKVGGGWYPSDEFKGDVARMVMYMNLHYNLPWDRISTDGVKLMLRWNAEDPVSALEQQRNNVIEEAQGNRNPFIDNPYLATKIWGGNPAENTWK</sequence>
<dbReference type="PANTHER" id="PTHR33607">
    <property type="entry name" value="ENDONUCLEASE-1"/>
    <property type="match status" value="1"/>
</dbReference>
<dbReference type="InterPro" id="IPR007346">
    <property type="entry name" value="Endonuclease-I"/>
</dbReference>
<dbReference type="Proteomes" id="UP000217250">
    <property type="component" value="Chromosome"/>
</dbReference>
<protein>
    <submittedName>
        <fullName evidence="5">Ribonuclease</fullName>
    </submittedName>
</protein>
<dbReference type="PANTHER" id="PTHR33607:SF2">
    <property type="entry name" value="ENDONUCLEASE-1"/>
    <property type="match status" value="1"/>
</dbReference>
<feature type="compositionally biased region" description="Basic and acidic residues" evidence="4">
    <location>
        <begin position="41"/>
        <end position="50"/>
    </location>
</feature>
<dbReference type="OrthoDB" id="9805017at2"/>
<feature type="region of interest" description="Disordered" evidence="4">
    <location>
        <begin position="25"/>
        <end position="83"/>
    </location>
</feature>
<evidence type="ECO:0000256" key="4">
    <source>
        <dbReference type="SAM" id="MobiDB-lite"/>
    </source>
</evidence>
<keyword evidence="2" id="KW-0540">Nuclease</keyword>
<dbReference type="RefSeq" id="WP_095910930.1">
    <property type="nucleotide sequence ID" value="NZ_CBDEJH010000216.1"/>
</dbReference>
<dbReference type="Pfam" id="PF04231">
    <property type="entry name" value="Endonuclease_1"/>
    <property type="match status" value="1"/>
</dbReference>
<gene>
    <name evidence="5" type="ORF">CGC50_11560</name>
</gene>
<keyword evidence="3" id="KW-0378">Hydrolase</keyword>
<dbReference type="PROSITE" id="PS51257">
    <property type="entry name" value="PROKAR_LIPOPROTEIN"/>
    <property type="match status" value="1"/>
</dbReference>
<dbReference type="GO" id="GO:0016787">
    <property type="term" value="F:hydrolase activity"/>
    <property type="evidence" value="ECO:0007669"/>
    <property type="project" value="UniProtKB-KW"/>
</dbReference>
<dbReference type="InterPro" id="IPR044925">
    <property type="entry name" value="His-Me_finger_sf"/>
</dbReference>
<name>A0A250FRB8_9FLAO</name>
<proteinExistence type="inferred from homology"/>
<dbReference type="SUPFAM" id="SSF54060">
    <property type="entry name" value="His-Me finger endonucleases"/>
    <property type="match status" value="1"/>
</dbReference>
<dbReference type="KEGG" id="cgh:CGC50_11560"/>
<dbReference type="EMBL" id="CP022386">
    <property type="protein sequence ID" value="ATA87719.1"/>
    <property type="molecule type" value="Genomic_DNA"/>
</dbReference>
<evidence type="ECO:0000256" key="3">
    <source>
        <dbReference type="ARBA" id="ARBA00022801"/>
    </source>
</evidence>
<evidence type="ECO:0000313" key="6">
    <source>
        <dbReference type="Proteomes" id="UP000217250"/>
    </source>
</evidence>
<evidence type="ECO:0000256" key="1">
    <source>
        <dbReference type="ARBA" id="ARBA00006429"/>
    </source>
</evidence>
<evidence type="ECO:0000256" key="2">
    <source>
        <dbReference type="ARBA" id="ARBA00022722"/>
    </source>
</evidence>
<dbReference type="GO" id="GO:0004518">
    <property type="term" value="F:nuclease activity"/>
    <property type="evidence" value="ECO:0007669"/>
    <property type="project" value="UniProtKB-KW"/>
</dbReference>
<accession>A0A250FRB8</accession>
<reference evidence="6" key="1">
    <citation type="submission" date="2017-06" db="EMBL/GenBank/DDBJ databases">
        <title>Capnocytophaga spp. assemblies.</title>
        <authorList>
            <person name="Gulvik C.A."/>
        </authorList>
    </citation>
    <scope>NUCLEOTIDE SEQUENCE [LARGE SCALE GENOMIC DNA]</scope>
    <source>
        <strain evidence="6">H1496</strain>
    </source>
</reference>
<evidence type="ECO:0000313" key="5">
    <source>
        <dbReference type="EMBL" id="ATA87719.1"/>
    </source>
</evidence>
<organism evidence="5 6">
    <name type="scientific">Capnocytophaga gingivalis</name>
    <dbReference type="NCBI Taxonomy" id="1017"/>
    <lineage>
        <taxon>Bacteria</taxon>
        <taxon>Pseudomonadati</taxon>
        <taxon>Bacteroidota</taxon>
        <taxon>Flavobacteriia</taxon>
        <taxon>Flavobacteriales</taxon>
        <taxon>Flavobacteriaceae</taxon>
        <taxon>Capnocytophaga</taxon>
    </lineage>
</organism>
<feature type="compositionally biased region" description="Low complexity" evidence="4">
    <location>
        <begin position="29"/>
        <end position="39"/>
    </location>
</feature>
<dbReference type="GeneID" id="84809183"/>
<comment type="similarity">
    <text evidence="1">Belongs to the EndA/NucM nuclease family.</text>
</comment>
<dbReference type="AlphaFoldDB" id="A0A250FRB8"/>